<evidence type="ECO:0000256" key="2">
    <source>
        <dbReference type="ARBA" id="ARBA00009560"/>
    </source>
</evidence>
<dbReference type="GO" id="GO:0008622">
    <property type="term" value="C:epsilon DNA polymerase complex"/>
    <property type="evidence" value="ECO:0007669"/>
    <property type="project" value="InterPro"/>
</dbReference>
<name>A0A6A6QTJ2_9PEZI</name>
<dbReference type="GO" id="GO:0006261">
    <property type="term" value="P:DNA-templated DNA replication"/>
    <property type="evidence" value="ECO:0007669"/>
    <property type="project" value="InterPro"/>
</dbReference>
<dbReference type="InterPro" id="IPR007185">
    <property type="entry name" value="DNA_pol_a/d/e_bsu"/>
</dbReference>
<evidence type="ECO:0000256" key="7">
    <source>
        <dbReference type="ARBA" id="ARBA00032930"/>
    </source>
</evidence>
<dbReference type="Pfam" id="PF04042">
    <property type="entry name" value="DNA_pol_E_B"/>
    <property type="match status" value="1"/>
</dbReference>
<dbReference type="AlphaFoldDB" id="A0A6A6QTJ2"/>
<evidence type="ECO:0000256" key="4">
    <source>
        <dbReference type="ARBA" id="ARBA00022705"/>
    </source>
</evidence>
<evidence type="ECO:0000256" key="5">
    <source>
        <dbReference type="ARBA" id="ARBA00023125"/>
    </source>
</evidence>
<protein>
    <recommendedName>
        <fullName evidence="3">DNA polymerase epsilon subunit B</fullName>
    </recommendedName>
    <alternativeName>
        <fullName evidence="7">DNA polymerase II subunit 2</fullName>
    </alternativeName>
</protein>
<gene>
    <name evidence="10" type="ORF">BU16DRAFT_385634</name>
</gene>
<dbReference type="GO" id="GO:0003677">
    <property type="term" value="F:DNA binding"/>
    <property type="evidence" value="ECO:0007669"/>
    <property type="project" value="UniProtKB-KW"/>
</dbReference>
<dbReference type="OrthoDB" id="10254730at2759"/>
<feature type="domain" description="DNA polymerase alpha/delta/epsilon subunit B" evidence="9">
    <location>
        <begin position="463"/>
        <end position="753"/>
    </location>
</feature>
<dbReference type="PANTHER" id="PTHR12708">
    <property type="entry name" value="DNA POLYMERASE EPSILON SUBUNIT B"/>
    <property type="match status" value="1"/>
</dbReference>
<feature type="region of interest" description="Disordered" evidence="8">
    <location>
        <begin position="1"/>
        <end position="50"/>
    </location>
</feature>
<comment type="subcellular location">
    <subcellularLocation>
        <location evidence="1">Nucleus</location>
    </subcellularLocation>
</comment>
<dbReference type="Proteomes" id="UP000799750">
    <property type="component" value="Unassembled WGS sequence"/>
</dbReference>
<keyword evidence="11" id="KW-1185">Reference proteome</keyword>
<evidence type="ECO:0000256" key="1">
    <source>
        <dbReference type="ARBA" id="ARBA00004123"/>
    </source>
</evidence>
<keyword evidence="6" id="KW-0539">Nucleus</keyword>
<feature type="compositionally biased region" description="Basic and acidic residues" evidence="8">
    <location>
        <begin position="654"/>
        <end position="666"/>
    </location>
</feature>
<dbReference type="InterPro" id="IPR016266">
    <property type="entry name" value="POLE2"/>
</dbReference>
<evidence type="ECO:0000256" key="6">
    <source>
        <dbReference type="ARBA" id="ARBA00023242"/>
    </source>
</evidence>
<keyword evidence="5" id="KW-0238">DNA-binding</keyword>
<accession>A0A6A6QTJ2</accession>
<evidence type="ECO:0000313" key="11">
    <source>
        <dbReference type="Proteomes" id="UP000799750"/>
    </source>
</evidence>
<feature type="region of interest" description="Disordered" evidence="8">
    <location>
        <begin position="404"/>
        <end position="425"/>
    </location>
</feature>
<keyword evidence="4" id="KW-0235">DNA replication</keyword>
<sequence>MAATNRRLDQPSALPESTPNPIPSSSPAFATPAHPILPRRTAPIPAPPALKAAPPKPTILPILLPPATLRPLAFRTFTKKHNLTLTSSALQALATFVGRHCGSGWREEGLAERVLEEVAKSWKKGGGQVIVDGDGAALKAILKAVEGSMSGGKIVQSSHSALSRQGSSVFGPDINVEDNAATRPPLGHTESFGISRLEVEDPQEEEEAYKDARDWIQVVGAFEQPRLVYSVNRKHFEKSTTTPSLFPQASHKTDLFRQHFHIVHQRILRNDTFQAPSFSANRSASLARTSSLSASQTTTITPIANLLGRTGSTHLLLGLLTVSPTGTLALSDLTGSIALDLQHARPIPEDGTYFAPGMIVLVDGTYEEDYSNPTSNSALGNTGGIGGNIGGKFIGFSVGHPPCERRSTTLGSTSDQGANQASTTTGPAFGWTDFLGLGSERATGARMSRLASRLLPTTSTHNIAIASDLHLDVPSTLSSLRTLLKAYTPHPTDTHPNYPLAIVLMGNFSSRASLAGVPGAGSIEYKEHFDALAAVLAEFPELIAHTTLVLVPGDNDAWPSAFSAGASAPLPRKAVPTIFTSRIRRVVAEANREIWGAGGAKTGEKGKEAKRKEGEVVWTTNPSRLSWFGVKGEMVLFRDDVLGRLSRTAVRFGNAKDEKEQEEDRVASPMAEPEEGDTQPMDLDLPVLRDQAEQLDPDTLTARALTRTLLSQSHLSPFPLSTRPLHWDYASALSLYPLPSALVVADKEAPAFVVKYSGCTVMNPGPISEGVGRGRGHGKVRWVEFDVVSGRGLVRNEE</sequence>
<dbReference type="EMBL" id="MU004189">
    <property type="protein sequence ID" value="KAF2495280.1"/>
    <property type="molecule type" value="Genomic_DNA"/>
</dbReference>
<evidence type="ECO:0000259" key="9">
    <source>
        <dbReference type="Pfam" id="PF04042"/>
    </source>
</evidence>
<reference evidence="10" key="1">
    <citation type="journal article" date="2020" name="Stud. Mycol.">
        <title>101 Dothideomycetes genomes: a test case for predicting lifestyles and emergence of pathogens.</title>
        <authorList>
            <person name="Haridas S."/>
            <person name="Albert R."/>
            <person name="Binder M."/>
            <person name="Bloem J."/>
            <person name="Labutti K."/>
            <person name="Salamov A."/>
            <person name="Andreopoulos B."/>
            <person name="Baker S."/>
            <person name="Barry K."/>
            <person name="Bills G."/>
            <person name="Bluhm B."/>
            <person name="Cannon C."/>
            <person name="Castanera R."/>
            <person name="Culley D."/>
            <person name="Daum C."/>
            <person name="Ezra D."/>
            <person name="Gonzalez J."/>
            <person name="Henrissat B."/>
            <person name="Kuo A."/>
            <person name="Liang C."/>
            <person name="Lipzen A."/>
            <person name="Lutzoni F."/>
            <person name="Magnuson J."/>
            <person name="Mondo S."/>
            <person name="Nolan M."/>
            <person name="Ohm R."/>
            <person name="Pangilinan J."/>
            <person name="Park H.-J."/>
            <person name="Ramirez L."/>
            <person name="Alfaro M."/>
            <person name="Sun H."/>
            <person name="Tritt A."/>
            <person name="Yoshinaga Y."/>
            <person name="Zwiers L.-H."/>
            <person name="Turgeon B."/>
            <person name="Goodwin S."/>
            <person name="Spatafora J."/>
            <person name="Crous P."/>
            <person name="Grigoriev I."/>
        </authorList>
    </citation>
    <scope>NUCLEOTIDE SEQUENCE</scope>
    <source>
        <strain evidence="10">CBS 269.34</strain>
    </source>
</reference>
<feature type="region of interest" description="Disordered" evidence="8">
    <location>
        <begin position="653"/>
        <end position="681"/>
    </location>
</feature>
<comment type="similarity">
    <text evidence="2">Belongs to the DNA polymerase epsilon subunit B family.</text>
</comment>
<feature type="compositionally biased region" description="Polar residues" evidence="8">
    <location>
        <begin position="408"/>
        <end position="425"/>
    </location>
</feature>
<organism evidence="10 11">
    <name type="scientific">Lophium mytilinum</name>
    <dbReference type="NCBI Taxonomy" id="390894"/>
    <lineage>
        <taxon>Eukaryota</taxon>
        <taxon>Fungi</taxon>
        <taxon>Dikarya</taxon>
        <taxon>Ascomycota</taxon>
        <taxon>Pezizomycotina</taxon>
        <taxon>Dothideomycetes</taxon>
        <taxon>Pleosporomycetidae</taxon>
        <taxon>Mytilinidiales</taxon>
        <taxon>Mytilinidiaceae</taxon>
        <taxon>Lophium</taxon>
    </lineage>
</organism>
<proteinExistence type="inferred from homology"/>
<dbReference type="GO" id="GO:0042276">
    <property type="term" value="P:error-prone translesion synthesis"/>
    <property type="evidence" value="ECO:0007669"/>
    <property type="project" value="TreeGrafter"/>
</dbReference>
<evidence type="ECO:0000313" key="10">
    <source>
        <dbReference type="EMBL" id="KAF2495280.1"/>
    </source>
</evidence>
<evidence type="ECO:0000256" key="8">
    <source>
        <dbReference type="SAM" id="MobiDB-lite"/>
    </source>
</evidence>
<dbReference type="PANTHER" id="PTHR12708:SF0">
    <property type="entry name" value="DNA POLYMERASE EPSILON SUBUNIT 2"/>
    <property type="match status" value="1"/>
</dbReference>
<evidence type="ECO:0000256" key="3">
    <source>
        <dbReference type="ARBA" id="ARBA00016011"/>
    </source>
</evidence>